<dbReference type="OrthoDB" id="9794834at2"/>
<name>A0A1E3WJ51_9VIBR</name>
<evidence type="ECO:0000313" key="2">
    <source>
        <dbReference type="Proteomes" id="UP000095131"/>
    </source>
</evidence>
<proteinExistence type="predicted"/>
<dbReference type="AlphaFoldDB" id="A0A1E3WJ51"/>
<protein>
    <recommendedName>
        <fullName evidence="3">HTH cro/C1-type domain-containing protein</fullName>
    </recommendedName>
</protein>
<dbReference type="Proteomes" id="UP000095131">
    <property type="component" value="Unassembled WGS sequence"/>
</dbReference>
<comment type="caution">
    <text evidence="1">The sequence shown here is derived from an EMBL/GenBank/DDBJ whole genome shotgun (WGS) entry which is preliminary data.</text>
</comment>
<organism evidence="1 2">
    <name type="scientific">Vibrio scophthalmi</name>
    <dbReference type="NCBI Taxonomy" id="45658"/>
    <lineage>
        <taxon>Bacteria</taxon>
        <taxon>Pseudomonadati</taxon>
        <taxon>Pseudomonadota</taxon>
        <taxon>Gammaproteobacteria</taxon>
        <taxon>Vibrionales</taxon>
        <taxon>Vibrionaceae</taxon>
        <taxon>Vibrio</taxon>
    </lineage>
</organism>
<reference evidence="1 2" key="1">
    <citation type="submission" date="2016-08" db="EMBL/GenBank/DDBJ databases">
        <title>Genome sequencing of Vibrio scophthalmi strain FP3289, an isolated from Paralichthys olivaceus.</title>
        <authorList>
            <person name="Han H.-J."/>
        </authorList>
    </citation>
    <scope>NUCLEOTIDE SEQUENCE [LARGE SCALE GENOMIC DNA]</scope>
    <source>
        <strain evidence="1 2">FP3289</strain>
    </source>
</reference>
<evidence type="ECO:0008006" key="3">
    <source>
        <dbReference type="Google" id="ProtNLM"/>
    </source>
</evidence>
<evidence type="ECO:0000313" key="1">
    <source>
        <dbReference type="EMBL" id="ODS09809.1"/>
    </source>
</evidence>
<dbReference type="EMBL" id="MDCJ01000002">
    <property type="protein sequence ID" value="ODS09809.1"/>
    <property type="molecule type" value="Genomic_DNA"/>
</dbReference>
<accession>A0A1E3WJ51</accession>
<sequence length="65" mass="7565">MIMTKQQALIRVGHKIRDLRGYDEQPRFIRKNQLDISQATLSRWESGIQTPPLHVLVNLGIIEIK</sequence>
<dbReference type="GO" id="GO:0003677">
    <property type="term" value="F:DNA binding"/>
    <property type="evidence" value="ECO:0007669"/>
    <property type="project" value="InterPro"/>
</dbReference>
<dbReference type="Gene3D" id="1.10.260.40">
    <property type="entry name" value="lambda repressor-like DNA-binding domains"/>
    <property type="match status" value="1"/>
</dbReference>
<gene>
    <name evidence="1" type="ORF">VSF3289_00040</name>
</gene>
<dbReference type="InterPro" id="IPR010982">
    <property type="entry name" value="Lambda_DNA-bd_dom_sf"/>
</dbReference>